<feature type="compositionally biased region" description="Polar residues" evidence="1">
    <location>
        <begin position="636"/>
        <end position="649"/>
    </location>
</feature>
<reference evidence="3 4" key="1">
    <citation type="journal article" date="2016" name="Nat. Commun.">
        <title>Thousands of microbial genomes shed light on interconnected biogeochemical processes in an aquifer system.</title>
        <authorList>
            <person name="Anantharaman K."/>
            <person name="Brown C.T."/>
            <person name="Hug L.A."/>
            <person name="Sharon I."/>
            <person name="Castelle C.J."/>
            <person name="Probst A.J."/>
            <person name="Thomas B.C."/>
            <person name="Singh A."/>
            <person name="Wilkins M.J."/>
            <person name="Karaoz U."/>
            <person name="Brodie E.L."/>
            <person name="Williams K.H."/>
            <person name="Hubbard S.S."/>
            <person name="Banfield J.F."/>
        </authorList>
    </citation>
    <scope>NUCLEOTIDE SEQUENCE [LARGE SCALE GENOMIC DNA]</scope>
</reference>
<name>A0A1F6CM48_9BACT</name>
<evidence type="ECO:0000256" key="1">
    <source>
        <dbReference type="SAM" id="MobiDB-lite"/>
    </source>
</evidence>
<organism evidence="3 4">
    <name type="scientific">Candidatus Kaiserbacteria bacterium RIFCSPHIGHO2_01_FULL_54_36</name>
    <dbReference type="NCBI Taxonomy" id="1798482"/>
    <lineage>
        <taxon>Bacteria</taxon>
        <taxon>Candidatus Kaiseribacteriota</taxon>
    </lineage>
</organism>
<feature type="compositionally biased region" description="Polar residues" evidence="1">
    <location>
        <begin position="677"/>
        <end position="686"/>
    </location>
</feature>
<dbReference type="EMBL" id="MFKV01000017">
    <property type="protein sequence ID" value="OGG50195.1"/>
    <property type="molecule type" value="Genomic_DNA"/>
</dbReference>
<accession>A0A1F6CM48</accession>
<feature type="compositionally biased region" description="Low complexity" evidence="1">
    <location>
        <begin position="622"/>
        <end position="633"/>
    </location>
</feature>
<feature type="compositionally biased region" description="Basic and acidic residues" evidence="1">
    <location>
        <begin position="1637"/>
        <end position="1654"/>
    </location>
</feature>
<feature type="region of interest" description="Disordered" evidence="1">
    <location>
        <begin position="64"/>
        <end position="111"/>
    </location>
</feature>
<evidence type="ECO:0000313" key="3">
    <source>
        <dbReference type="EMBL" id="OGG50195.1"/>
    </source>
</evidence>
<sequence>MSDTWRIFSTFCCYISLMSPEDGRSVSYIFKAFLTVAFSILVASGISLATATLNPDARETQLAQAGAVTTKDSTEQTKDTVSTGKSGTPTSKAGGACTPTEKNKLTGEARQRREASCAAEKGTVTYKDNSGANQTCVKGEGGTCEQSREAMEAIIARGGTIRPEGSRVDVPIPPSTGDASPEAVNRQISSAMVNNPTAAAQVAADQGNFSAAQDIARYANPTNPVTPAPNVGTAGAQAVAQNRDLIDTYTLTPTSPTAINAPANLNPDGSFKSASTFNPQYGPVTGLNPTGPQTTQANSENWWNSIIQANAQPHTLAQFTGGMNGDWAGTPTQLVSGLPTATDTWSDIVTPSATTPSLATEPTTAATPENPNANPELSQSVPVRPIFGEGFVAPQLPYTQDGDFVHYTDENGLPARLHKDIFDAQNPDVTVGGVARAAGVGDSPSNPLTAETLGNALGGDLTRLKAGGEWDGSTVEKVTNPDGSIEYRVPLQQGPARTVQDISEHPGVYSTRDPNGGERIAPMLFPDRVAPPSEAVVATPSGEVPTGIVNPEGGTASQVLPGQGEPVSKPVQTFEPESNPERQTHFAINPVLTPGAPGSVGGGEASGEKKEFFGILGAPPSASAGAGAEAQGEVNVPNTAPSGQYTPNEQGPIADSRGTGDTSGQPNSPEPGRNPVVTESGTSETPANPDVEPTTPPTNPQETGNNPFAWLPAPGGTPSNNPEGAPAPGTTPTNEIPDGIWNPKPVEGGPFKDPNLLQDDPQGPITQPDGNQGQAQGGQGQGQGGQGAGKGEKGKDGSGQTPEQVPTSQPTTMPAGPEEPGIDAPTVVPAEPSEVPEGKQTPSPGGASTPGQNDRPKARPLEKGQQWIPTGDPTSPFTQLNPPFTNPIADVLGKLLGDLFNTSPSGQNGTGPITQAPPNIPPQTLIPPQVNPGPTVPSPTPVTPTPSPIISKSPPMPPEQTSPLKEILDVITPREESPNPWTEIIRSSDPLPIEKIAAYDRTSGQELADAVNAACKEVGCNAPLMTQAFGGVCAIESLCNAQHPHPGSQYQGFGQLGWAETGRAISSLDALANSPRLTPAEQIQVRAAANAARAARAGGRNPNTDIQIGPWLLIGLHRALGTMEKVNAITNDPRLAAAYLQNAQLAPVMFRGQFTPNTTFTPSAIWAYNVQRWMGTLPAGTTVGQAAQRMLSVSGVSNKVNNGIRYASQFTPRNEPAPIVGPAPSGQQPPPTTQQNLPPAPRGGWRGTPHTTVPEAVARARVEGLTAVTPSTSAPPPGTLLSGSQHTGAVFSGSGDRGAFQNAARRQEFLARGIANGTLPEGAQIKQFIARPTGDTPAAPAPTVQGYRQYTQDPKYRQIAPASERGVPLTPGPTSQHRVLNRAGQALGANGEGAAVGSHPRILKPLLEASKHLPPGFTVAITNSARFGGNEANHRMFGDGSSRATDVVIYDPQGRPLLNIGTGSAAAANFQLYRELAQNWKKYHDQMFPQHAGEGRWGGGFTDVKNDMMHLDLGPRNNMGAFSWENGLKRGYESFGGSAQVGQGMGSVAGYQIINQSATGEGTPNVERRYDIVAVDSEGNERVIATGVPLPAGSVSPDGPIELVVGENGDLVLRDGRPIPLSDATLPRGEWVNDAYRFQDERPTPQRTDPDPRTTWDPNSRTGRPDPNENRPQPPRTPPPPPPPPPPQQSAGGSPQQPQQPSAPQLPPGSSPGVGNQTPYMSGSCAPALTCGQAILYSRNSQCVDTPVQICANGCQAGACRSEPPPQPTAPQIKCEPSVVARTSSTSIKITWNCGTSASRGIGFSTGGTASGQASVPIPASATSTASFGVSCVQGTVESPTARCSVRIVKPQLTLVANPKTVQSGAQSRISWTTSNIDACNIYLPGKAVKGKASGNVDTGPLSRSTIARAVCALGSDVVATSSVTILVAGYTGNPEEANVPADPFAASAASTETLMTSSNVSLPPISEWDMIQQIIRGE</sequence>
<evidence type="ECO:0000256" key="2">
    <source>
        <dbReference type="SAM" id="Phobius"/>
    </source>
</evidence>
<feature type="compositionally biased region" description="Pro residues" evidence="1">
    <location>
        <begin position="1672"/>
        <end position="1688"/>
    </location>
</feature>
<feature type="compositionally biased region" description="Polar residues" evidence="1">
    <location>
        <begin position="872"/>
        <end position="883"/>
    </location>
</feature>
<dbReference type="Proteomes" id="UP000178370">
    <property type="component" value="Unassembled WGS sequence"/>
</dbReference>
<feature type="transmembrane region" description="Helical" evidence="2">
    <location>
        <begin position="28"/>
        <end position="49"/>
    </location>
</feature>
<feature type="region of interest" description="Disordered" evidence="1">
    <location>
        <begin position="622"/>
        <end position="887"/>
    </location>
</feature>
<feature type="region of interest" description="Disordered" evidence="1">
    <location>
        <begin position="587"/>
        <end position="607"/>
    </location>
</feature>
<feature type="compositionally biased region" description="Polar residues" evidence="1">
    <location>
        <begin position="79"/>
        <end position="91"/>
    </location>
</feature>
<feature type="compositionally biased region" description="Low complexity" evidence="1">
    <location>
        <begin position="1689"/>
        <end position="1703"/>
    </location>
</feature>
<feature type="region of interest" description="Disordered" evidence="1">
    <location>
        <begin position="1636"/>
        <end position="1719"/>
    </location>
</feature>
<protein>
    <submittedName>
        <fullName evidence="3">Uncharacterized protein</fullName>
    </submittedName>
</protein>
<feature type="compositionally biased region" description="Polar residues" evidence="1">
    <location>
        <begin position="801"/>
        <end position="812"/>
    </location>
</feature>
<proteinExistence type="predicted"/>
<feature type="region of interest" description="Disordered" evidence="1">
    <location>
        <begin position="899"/>
        <end position="960"/>
    </location>
</feature>
<comment type="caution">
    <text evidence="3">The sequence shown here is derived from an EMBL/GenBank/DDBJ whole genome shotgun (WGS) entry which is preliminary data.</text>
</comment>
<evidence type="ECO:0000313" key="4">
    <source>
        <dbReference type="Proteomes" id="UP000178370"/>
    </source>
</evidence>
<gene>
    <name evidence="3" type="ORF">A2763_00565</name>
</gene>
<feature type="region of interest" description="Disordered" evidence="1">
    <location>
        <begin position="1209"/>
        <end position="1251"/>
    </location>
</feature>
<keyword evidence="2" id="KW-0472">Membrane</keyword>
<feature type="compositionally biased region" description="Gly residues" evidence="1">
    <location>
        <begin position="775"/>
        <end position="789"/>
    </location>
</feature>
<feature type="compositionally biased region" description="Low complexity" evidence="1">
    <location>
        <begin position="721"/>
        <end position="735"/>
    </location>
</feature>
<keyword evidence="2" id="KW-0812">Transmembrane</keyword>
<keyword evidence="2" id="KW-1133">Transmembrane helix</keyword>
<feature type="region of interest" description="Disordered" evidence="1">
    <location>
        <begin position="351"/>
        <end position="376"/>
    </location>
</feature>
<feature type="compositionally biased region" description="Basic and acidic residues" evidence="1">
    <location>
        <begin position="101"/>
        <end position="111"/>
    </location>
</feature>
<feature type="compositionally biased region" description="Polar residues" evidence="1">
    <location>
        <begin position="900"/>
        <end position="913"/>
    </location>
</feature>
<feature type="compositionally biased region" description="Pro residues" evidence="1">
    <location>
        <begin position="918"/>
        <end position="947"/>
    </location>
</feature>